<reference evidence="2 3" key="1">
    <citation type="journal article" date="2016" name="Mol. Biol. Evol.">
        <title>Comparative Genomics of Early-Diverging Mushroom-Forming Fungi Provides Insights into the Origins of Lignocellulose Decay Capabilities.</title>
        <authorList>
            <person name="Nagy L.G."/>
            <person name="Riley R."/>
            <person name="Tritt A."/>
            <person name="Adam C."/>
            <person name="Daum C."/>
            <person name="Floudas D."/>
            <person name="Sun H."/>
            <person name="Yadav J.S."/>
            <person name="Pangilinan J."/>
            <person name="Larsson K.H."/>
            <person name="Matsuura K."/>
            <person name="Barry K."/>
            <person name="Labutti K."/>
            <person name="Kuo R."/>
            <person name="Ohm R.A."/>
            <person name="Bhattacharya S.S."/>
            <person name="Shirouzu T."/>
            <person name="Yoshinaga Y."/>
            <person name="Martin F.M."/>
            <person name="Grigoriev I.V."/>
            <person name="Hibbett D.S."/>
        </authorList>
    </citation>
    <scope>NUCLEOTIDE SEQUENCE [LARGE SCALE GENOMIC DNA]</scope>
    <source>
        <strain evidence="2 3">93-53</strain>
    </source>
</reference>
<evidence type="ECO:0000256" key="1">
    <source>
        <dbReference type="SAM" id="MobiDB-lite"/>
    </source>
</evidence>
<organism evidence="2 3">
    <name type="scientific">Laetiporus sulphureus 93-53</name>
    <dbReference type="NCBI Taxonomy" id="1314785"/>
    <lineage>
        <taxon>Eukaryota</taxon>
        <taxon>Fungi</taxon>
        <taxon>Dikarya</taxon>
        <taxon>Basidiomycota</taxon>
        <taxon>Agaricomycotina</taxon>
        <taxon>Agaricomycetes</taxon>
        <taxon>Polyporales</taxon>
        <taxon>Laetiporus</taxon>
    </lineage>
</organism>
<evidence type="ECO:0000313" key="3">
    <source>
        <dbReference type="Proteomes" id="UP000076871"/>
    </source>
</evidence>
<protein>
    <submittedName>
        <fullName evidence="2">Uncharacterized protein</fullName>
    </submittedName>
</protein>
<dbReference type="AlphaFoldDB" id="A0A165EAU6"/>
<dbReference type="Proteomes" id="UP000076871">
    <property type="component" value="Unassembled WGS sequence"/>
</dbReference>
<accession>A0A165EAU6</accession>
<dbReference type="GeneID" id="63818369"/>
<evidence type="ECO:0000313" key="2">
    <source>
        <dbReference type="EMBL" id="KZT06617.1"/>
    </source>
</evidence>
<sequence>MFTMDGTGASSSTSANDFNFLDWVGDYAELRGHQSETSAAVVEPILDHANITTWEGRYGQPGLSTRAVIGGTNISGNGFEVGAGFPGPSSSVSGADDSNLFARSYNTGIDMFMAQAQRYRHSQNPQFPAVSGYTNMVQPRPLAYPPGEQTAPFGAANWRFGQPNFEMSMNNSTTDETVGRPSKRLRHAITEPRGPSTKSYTSGPSALSRPEYSPPVFPNDLDFSNLDPDLLAEFPITMNAQFMSSQAHDSSAPSSSDEVNAFMVPLADPVAGPSRSHTTWNFPSYEIIPAASQSPIAAVLPPDPFSFPAAAYTAAVAGAFLLLAALPFQETHESRRLLQAYSNPLRAACSMRMVPGLFLKS</sequence>
<dbReference type="RefSeq" id="XP_040764357.1">
    <property type="nucleotide sequence ID" value="XM_040901337.1"/>
</dbReference>
<keyword evidence="3" id="KW-1185">Reference proteome</keyword>
<feature type="compositionally biased region" description="Polar residues" evidence="1">
    <location>
        <begin position="196"/>
        <end position="205"/>
    </location>
</feature>
<gene>
    <name evidence="2" type="ORF">LAESUDRAFT_145384</name>
</gene>
<proteinExistence type="predicted"/>
<feature type="region of interest" description="Disordered" evidence="1">
    <location>
        <begin position="170"/>
        <end position="211"/>
    </location>
</feature>
<dbReference type="InParanoid" id="A0A165EAU6"/>
<name>A0A165EAU6_9APHY</name>
<dbReference type="EMBL" id="KV427623">
    <property type="protein sequence ID" value="KZT06617.1"/>
    <property type="molecule type" value="Genomic_DNA"/>
</dbReference>